<dbReference type="InterPro" id="IPR051450">
    <property type="entry name" value="Gfo/Idh/MocA_Oxidoreductases"/>
</dbReference>
<evidence type="ECO:0000259" key="1">
    <source>
        <dbReference type="Pfam" id="PF01408"/>
    </source>
</evidence>
<comment type="caution">
    <text evidence="3">The sequence shown here is derived from an EMBL/GenBank/DDBJ whole genome shotgun (WGS) entry which is preliminary data.</text>
</comment>
<dbReference type="EMBL" id="JAKLMC020000003">
    <property type="protein sequence ID" value="KAK5957497.1"/>
    <property type="molecule type" value="Genomic_DNA"/>
</dbReference>
<protein>
    <submittedName>
        <fullName evidence="3">Uncharacterized protein</fullName>
    </submittedName>
</protein>
<dbReference type="Pfam" id="PF01408">
    <property type="entry name" value="GFO_IDH_MocA"/>
    <property type="match status" value="1"/>
</dbReference>
<dbReference type="Pfam" id="PF02894">
    <property type="entry name" value="GFO_IDH_MocA_C"/>
    <property type="match status" value="1"/>
</dbReference>
<dbReference type="PANTHER" id="PTHR43377:SF1">
    <property type="entry name" value="BILIVERDIN REDUCTASE A"/>
    <property type="match status" value="1"/>
</dbReference>
<organism evidence="3 4">
    <name type="scientific">Knufia fluminis</name>
    <dbReference type="NCBI Taxonomy" id="191047"/>
    <lineage>
        <taxon>Eukaryota</taxon>
        <taxon>Fungi</taxon>
        <taxon>Dikarya</taxon>
        <taxon>Ascomycota</taxon>
        <taxon>Pezizomycotina</taxon>
        <taxon>Eurotiomycetes</taxon>
        <taxon>Chaetothyriomycetidae</taxon>
        <taxon>Chaetothyriales</taxon>
        <taxon>Trichomeriaceae</taxon>
        <taxon>Knufia</taxon>
    </lineage>
</organism>
<dbReference type="SUPFAM" id="SSF51735">
    <property type="entry name" value="NAD(P)-binding Rossmann-fold domains"/>
    <property type="match status" value="1"/>
</dbReference>
<dbReference type="AlphaFoldDB" id="A0AAN8I6Z8"/>
<dbReference type="Proteomes" id="UP001316803">
    <property type="component" value="Unassembled WGS sequence"/>
</dbReference>
<feature type="domain" description="Gfo/Idh/MocA-like oxidoreductase C-terminal" evidence="2">
    <location>
        <begin position="136"/>
        <end position="349"/>
    </location>
</feature>
<dbReference type="SUPFAM" id="SSF55347">
    <property type="entry name" value="Glyceraldehyde-3-phosphate dehydrogenase-like, C-terminal domain"/>
    <property type="match status" value="1"/>
</dbReference>
<evidence type="ECO:0000313" key="3">
    <source>
        <dbReference type="EMBL" id="KAK5957497.1"/>
    </source>
</evidence>
<accession>A0AAN8I6Z8</accession>
<dbReference type="Gene3D" id="3.40.50.720">
    <property type="entry name" value="NAD(P)-binding Rossmann-like Domain"/>
    <property type="match status" value="1"/>
</dbReference>
<reference evidence="3 4" key="1">
    <citation type="submission" date="2022-12" db="EMBL/GenBank/DDBJ databases">
        <title>Genomic features and morphological characterization of a novel Knufia sp. strain isolated from spacecraft assembly facility.</title>
        <authorList>
            <person name="Teixeira M."/>
            <person name="Chander A.M."/>
            <person name="Stajich J.E."/>
            <person name="Venkateswaran K."/>
        </authorList>
    </citation>
    <scope>NUCLEOTIDE SEQUENCE [LARGE SCALE GENOMIC DNA]</scope>
    <source>
        <strain evidence="3 4">FJI-L2-BK-P2</strain>
    </source>
</reference>
<proteinExistence type="predicted"/>
<name>A0AAN8I6Z8_9EURO</name>
<evidence type="ECO:0000259" key="2">
    <source>
        <dbReference type="Pfam" id="PF02894"/>
    </source>
</evidence>
<dbReference type="Gene3D" id="3.30.360.10">
    <property type="entry name" value="Dihydrodipicolinate Reductase, domain 2"/>
    <property type="match status" value="1"/>
</dbReference>
<keyword evidence="4" id="KW-1185">Reference proteome</keyword>
<dbReference type="InterPro" id="IPR000683">
    <property type="entry name" value="Gfo/Idh/MocA-like_OxRdtase_N"/>
</dbReference>
<feature type="domain" description="Gfo/Idh/MocA-like oxidoreductase N-terminal" evidence="1">
    <location>
        <begin position="6"/>
        <end position="124"/>
    </location>
</feature>
<dbReference type="InterPro" id="IPR036291">
    <property type="entry name" value="NAD(P)-bd_dom_sf"/>
</dbReference>
<sequence>MDNPVTIAIIGAGSIGPRHAQTVLEDSNARLVGIVDPAPRGTELATQLDVPYYSSIADLLRSESDRPEAAIICTPNHTHVAVALALVETGVHVLVEKPVSSDVESGRELVRRAREKSVKVLVGHHRRFNSYIVAAKGVIDSGELGEIVAVNGLWTTCKPEEYFDPPGEWRRGKDGGVILINMVHEIDLLHELVGPITRVYAERMPSRRGFEAEEGAAITLRFRSGAVGSFLLGDNLPSPHCFEAGTGENPGIPRAGKDFYRVFGTKGMLSVPDLKVWGYEEGKKRWGEEMRVREVPVAVEVPFRGQLAHFVRVVRGLEGPRCSGEAGLAALAVCEALKRSLETGLPVEVDLFDSRRDVQKAFWA</sequence>
<dbReference type="PANTHER" id="PTHR43377">
    <property type="entry name" value="BILIVERDIN REDUCTASE A"/>
    <property type="match status" value="1"/>
</dbReference>
<evidence type="ECO:0000313" key="4">
    <source>
        <dbReference type="Proteomes" id="UP001316803"/>
    </source>
</evidence>
<dbReference type="InterPro" id="IPR004104">
    <property type="entry name" value="Gfo/Idh/MocA-like_OxRdtase_C"/>
</dbReference>
<dbReference type="GO" id="GO:0000166">
    <property type="term" value="F:nucleotide binding"/>
    <property type="evidence" value="ECO:0007669"/>
    <property type="project" value="InterPro"/>
</dbReference>
<gene>
    <name evidence="3" type="ORF">OHC33_001872</name>
</gene>